<dbReference type="InterPro" id="IPR038501">
    <property type="entry name" value="Spore_GerAC_C_sf"/>
</dbReference>
<dbReference type="GO" id="GO:0009847">
    <property type="term" value="P:spore germination"/>
    <property type="evidence" value="ECO:0007669"/>
    <property type="project" value="InterPro"/>
</dbReference>
<comment type="subcellular location">
    <subcellularLocation>
        <location evidence="1">Membrane</location>
        <topology evidence="1">Lipid-anchor</topology>
    </subcellularLocation>
</comment>
<proteinExistence type="inferred from homology"/>
<dbReference type="InterPro" id="IPR046953">
    <property type="entry name" value="Spore_GerAC-like_C"/>
</dbReference>
<dbReference type="EMBL" id="AP019308">
    <property type="protein sequence ID" value="BBH21465.1"/>
    <property type="molecule type" value="Genomic_DNA"/>
</dbReference>
<evidence type="ECO:0000256" key="1">
    <source>
        <dbReference type="ARBA" id="ARBA00004635"/>
    </source>
</evidence>
<gene>
    <name evidence="10" type="ORF">Back11_28100</name>
</gene>
<dbReference type="InterPro" id="IPR057336">
    <property type="entry name" value="GerAC_N"/>
</dbReference>
<dbReference type="NCBIfam" id="TIGR02887">
    <property type="entry name" value="spore_ger_x_C"/>
    <property type="match status" value="1"/>
</dbReference>
<evidence type="ECO:0000313" key="11">
    <source>
        <dbReference type="Proteomes" id="UP000275368"/>
    </source>
</evidence>
<evidence type="ECO:0000259" key="9">
    <source>
        <dbReference type="Pfam" id="PF25198"/>
    </source>
</evidence>
<dbReference type="KEGG" id="pbk:Back11_28100"/>
<keyword evidence="11" id="KW-1185">Reference proteome</keyword>
<dbReference type="Pfam" id="PF25198">
    <property type="entry name" value="Spore_GerAC_N"/>
    <property type="match status" value="1"/>
</dbReference>
<keyword evidence="6" id="KW-0564">Palmitate</keyword>
<protein>
    <recommendedName>
        <fullName evidence="12">Ger(X)C family spore germination protein</fullName>
    </recommendedName>
</protein>
<comment type="similarity">
    <text evidence="2">Belongs to the GerABKC lipoprotein family.</text>
</comment>
<keyword evidence="5" id="KW-0472">Membrane</keyword>
<keyword evidence="3" id="KW-0309">Germination</keyword>
<accession>A0A3G9IZ81</accession>
<evidence type="ECO:0000256" key="4">
    <source>
        <dbReference type="ARBA" id="ARBA00022729"/>
    </source>
</evidence>
<keyword evidence="7" id="KW-0449">Lipoprotein</keyword>
<feature type="domain" description="Spore germination protein N-terminal" evidence="9">
    <location>
        <begin position="25"/>
        <end position="195"/>
    </location>
</feature>
<keyword evidence="4" id="KW-0732">Signal</keyword>
<dbReference type="Proteomes" id="UP000275368">
    <property type="component" value="Chromosome"/>
</dbReference>
<evidence type="ECO:0000256" key="7">
    <source>
        <dbReference type="ARBA" id="ARBA00023288"/>
    </source>
</evidence>
<sequence length="366" mass="41227">MTYKSLRLVAVLILLANMIAGCGFKDIDKRFFVVAMGIDKPKNDGKGYLITLRLAVTSPKIEPGAAITQIETIKAPSIAEAVRLIKSHVDKELDFGHCKLYLLGYEFAKHDYNELLNWLGRRRDVQNVAHLAIGTPDAKSIMKINPKTERYSGNMIFLLFGKDGTESSYIISQFLFDFTRSVGEKGLDPVLPIMRGVPEGYVITKLGLLNKSKLVLTLNPNETELFNQIRNEYAKSTVTAKIRGSILVLSVGNIKSNYKIIQEKDGSHVVKLNLRIKGIFEEAPMGVYDWNWTKLEASFNKQVAKKAERLLLKIQKAGVDPFGFGLRYRATHRGSEKTWKDWKSIYPELKFEVDAVVKIEGTGLIR</sequence>
<reference evidence="10 11" key="1">
    <citation type="submission" date="2018-11" db="EMBL/GenBank/DDBJ databases">
        <title>Complete genome sequence of Paenibacillus baekrokdamisoli strain KCTC 33723.</title>
        <authorList>
            <person name="Kang S.W."/>
            <person name="Lee K.C."/>
            <person name="Kim K.K."/>
            <person name="Kim J.S."/>
            <person name="Kim D.S."/>
            <person name="Ko S.H."/>
            <person name="Yang S.H."/>
            <person name="Lee J.S."/>
        </authorList>
    </citation>
    <scope>NUCLEOTIDE SEQUENCE [LARGE SCALE GENOMIC DNA]</scope>
    <source>
        <strain evidence="10 11">KCTC 33723</strain>
    </source>
</reference>
<dbReference type="RefSeq" id="WP_125658005.1">
    <property type="nucleotide sequence ID" value="NZ_AP019308.1"/>
</dbReference>
<evidence type="ECO:0000259" key="8">
    <source>
        <dbReference type="Pfam" id="PF05504"/>
    </source>
</evidence>
<name>A0A3G9IZ81_9BACL</name>
<evidence type="ECO:0000256" key="6">
    <source>
        <dbReference type="ARBA" id="ARBA00023139"/>
    </source>
</evidence>
<dbReference type="PANTHER" id="PTHR35789">
    <property type="entry name" value="SPORE GERMINATION PROTEIN B3"/>
    <property type="match status" value="1"/>
</dbReference>
<evidence type="ECO:0000256" key="5">
    <source>
        <dbReference type="ARBA" id="ARBA00023136"/>
    </source>
</evidence>
<dbReference type="GO" id="GO:0016020">
    <property type="term" value="C:membrane"/>
    <property type="evidence" value="ECO:0007669"/>
    <property type="project" value="UniProtKB-SubCell"/>
</dbReference>
<dbReference type="PROSITE" id="PS51257">
    <property type="entry name" value="PROKAR_LIPOPROTEIN"/>
    <property type="match status" value="1"/>
</dbReference>
<evidence type="ECO:0000313" key="10">
    <source>
        <dbReference type="EMBL" id="BBH21465.1"/>
    </source>
</evidence>
<dbReference type="AlphaFoldDB" id="A0A3G9IZ81"/>
<dbReference type="PANTHER" id="PTHR35789:SF1">
    <property type="entry name" value="SPORE GERMINATION PROTEIN B3"/>
    <property type="match status" value="1"/>
</dbReference>
<organism evidence="10 11">
    <name type="scientific">Paenibacillus baekrokdamisoli</name>
    <dbReference type="NCBI Taxonomy" id="1712516"/>
    <lineage>
        <taxon>Bacteria</taxon>
        <taxon>Bacillati</taxon>
        <taxon>Bacillota</taxon>
        <taxon>Bacilli</taxon>
        <taxon>Bacillales</taxon>
        <taxon>Paenibacillaceae</taxon>
        <taxon>Paenibacillus</taxon>
    </lineage>
</organism>
<dbReference type="OrthoDB" id="2433998at2"/>
<evidence type="ECO:0000256" key="3">
    <source>
        <dbReference type="ARBA" id="ARBA00022544"/>
    </source>
</evidence>
<dbReference type="InterPro" id="IPR008844">
    <property type="entry name" value="Spore_GerAC-like"/>
</dbReference>
<evidence type="ECO:0008006" key="12">
    <source>
        <dbReference type="Google" id="ProtNLM"/>
    </source>
</evidence>
<dbReference type="Gene3D" id="3.30.300.210">
    <property type="entry name" value="Nutrient germinant receptor protein C, domain 3"/>
    <property type="match status" value="1"/>
</dbReference>
<feature type="domain" description="Spore germination GerAC-like C-terminal" evidence="8">
    <location>
        <begin position="206"/>
        <end position="363"/>
    </location>
</feature>
<dbReference type="Pfam" id="PF05504">
    <property type="entry name" value="Spore_GerAC"/>
    <property type="match status" value="1"/>
</dbReference>
<evidence type="ECO:0000256" key="2">
    <source>
        <dbReference type="ARBA" id="ARBA00007886"/>
    </source>
</evidence>